<keyword evidence="2" id="KW-0472">Membrane</keyword>
<gene>
    <name evidence="3" type="ORF">AC631_05116</name>
</gene>
<organism evidence="3 4">
    <name type="scientific">Debaryomyces fabryi</name>
    <dbReference type="NCBI Taxonomy" id="58627"/>
    <lineage>
        <taxon>Eukaryota</taxon>
        <taxon>Fungi</taxon>
        <taxon>Dikarya</taxon>
        <taxon>Ascomycota</taxon>
        <taxon>Saccharomycotina</taxon>
        <taxon>Pichiomycetes</taxon>
        <taxon>Debaryomycetaceae</taxon>
        <taxon>Debaryomyces</taxon>
    </lineage>
</organism>
<dbReference type="AlphaFoldDB" id="A0A0V1PSB1"/>
<comment type="caution">
    <text evidence="3">The sequence shown here is derived from an EMBL/GenBank/DDBJ whole genome shotgun (WGS) entry which is preliminary data.</text>
</comment>
<dbReference type="RefSeq" id="XP_015465226.1">
    <property type="nucleotide sequence ID" value="XM_015613945.1"/>
</dbReference>
<evidence type="ECO:0000256" key="1">
    <source>
        <dbReference type="SAM" id="MobiDB-lite"/>
    </source>
</evidence>
<dbReference type="EMBL" id="LMYN01000172">
    <property type="protein sequence ID" value="KRZ99123.1"/>
    <property type="molecule type" value="Genomic_DNA"/>
</dbReference>
<feature type="region of interest" description="Disordered" evidence="1">
    <location>
        <begin position="225"/>
        <end position="250"/>
    </location>
</feature>
<accession>A0A0V1PSB1</accession>
<evidence type="ECO:0000256" key="2">
    <source>
        <dbReference type="SAM" id="Phobius"/>
    </source>
</evidence>
<dbReference type="Proteomes" id="UP000054251">
    <property type="component" value="Unassembled WGS sequence"/>
</dbReference>
<dbReference type="GeneID" id="26842125"/>
<dbReference type="OrthoDB" id="3981028at2759"/>
<protein>
    <submittedName>
        <fullName evidence="3">Uncharacterized protein</fullName>
    </submittedName>
</protein>
<keyword evidence="2" id="KW-1133">Transmembrane helix</keyword>
<name>A0A0V1PSB1_9ASCO</name>
<sequence>MDESTISLSNSMSSSQPRQLIESNYKLALKFFMNKNFSKSYEIIKKLYKSSFGQFASDIINEKLFIKILNLYLTEIGLFIDKDNKDTNFNLERNERQEVITTLAQDQILDELYKVYSDDINAIPSEILYNLFLIYYINRTLITNAGNLKLKFDKLYYQFDYNSRLEDAYLKKLIDLYVFQVLLDNENFDEASVIISENPIYLSQIEESLSRLSTIRIDKAKKQKEAENKEKEKQEKLKEKKKRELQNQKELKDRQNLTYKSLNQIKQSSAKFDSKKDNKPIRATNGGYDIALVRQKLLYTLNLSKNYIKTNSPSILLIILLLFISSRFIKARRINVMERLKLTLQMAFKISYL</sequence>
<evidence type="ECO:0000313" key="3">
    <source>
        <dbReference type="EMBL" id="KRZ99123.1"/>
    </source>
</evidence>
<feature type="transmembrane region" description="Helical" evidence="2">
    <location>
        <begin position="312"/>
        <end position="329"/>
    </location>
</feature>
<reference evidence="3 4" key="1">
    <citation type="submission" date="2015-11" db="EMBL/GenBank/DDBJ databases">
        <title>The genome of Debaryomyces fabryi.</title>
        <authorList>
            <person name="Tafer H."/>
            <person name="Lopandic K."/>
        </authorList>
    </citation>
    <scope>NUCLEOTIDE SEQUENCE [LARGE SCALE GENOMIC DNA]</scope>
    <source>
        <strain evidence="3 4">CBS 789</strain>
    </source>
</reference>
<proteinExistence type="predicted"/>
<evidence type="ECO:0000313" key="4">
    <source>
        <dbReference type="Proteomes" id="UP000054251"/>
    </source>
</evidence>
<keyword evidence="2" id="KW-0812">Transmembrane</keyword>
<keyword evidence="4" id="KW-1185">Reference proteome</keyword>